<accession>A0A182IWI3</accession>
<reference evidence="1" key="1">
    <citation type="submission" date="2022-08" db="UniProtKB">
        <authorList>
            <consortium name="EnsemblMetazoa"/>
        </authorList>
    </citation>
    <scope>IDENTIFICATION</scope>
    <source>
        <strain evidence="1">EBRO</strain>
    </source>
</reference>
<sequence>MQNQAHAVPSTVRSLPGAVYSLHATRFQRSEDGPKLGSPAAMALNVLLDALFTISVIAVNVISFVLITAVGTLSLRVELGPVGDLHRPYELHVCVGVAPEAGVFRSLAPEPPRTVYALCSTTQPIVAEPFVMPLSAFCARLPSRWAWLTESLSKSSPWQCLRLAELNSCSSASLRCRVRAVVSISCSNSLVPPNNCSMVSEVCSRTE</sequence>
<name>A0A182IWI3_ANOAO</name>
<organism evidence="1">
    <name type="scientific">Anopheles atroparvus</name>
    <name type="common">European mosquito</name>
    <dbReference type="NCBI Taxonomy" id="41427"/>
    <lineage>
        <taxon>Eukaryota</taxon>
        <taxon>Metazoa</taxon>
        <taxon>Ecdysozoa</taxon>
        <taxon>Arthropoda</taxon>
        <taxon>Hexapoda</taxon>
        <taxon>Insecta</taxon>
        <taxon>Pterygota</taxon>
        <taxon>Neoptera</taxon>
        <taxon>Endopterygota</taxon>
        <taxon>Diptera</taxon>
        <taxon>Nematocera</taxon>
        <taxon>Culicoidea</taxon>
        <taxon>Culicidae</taxon>
        <taxon>Anophelinae</taxon>
        <taxon>Anopheles</taxon>
    </lineage>
</organism>
<evidence type="ECO:0000313" key="1">
    <source>
        <dbReference type="EnsemblMetazoa" id="AATE006839-PA.1"/>
    </source>
</evidence>
<dbReference type="VEuPathDB" id="VectorBase:AATE006839"/>
<dbReference type="EnsemblMetazoa" id="AATE006839-RA">
    <property type="protein sequence ID" value="AATE006839-PA.1"/>
    <property type="gene ID" value="AATE006839"/>
</dbReference>
<proteinExistence type="predicted"/>
<dbReference type="AlphaFoldDB" id="A0A182IWI3"/>
<dbReference type="EMBL" id="AXCP01007276">
    <property type="status" value="NOT_ANNOTATED_CDS"/>
    <property type="molecule type" value="Genomic_DNA"/>
</dbReference>
<protein>
    <submittedName>
        <fullName evidence="1">Uncharacterized protein</fullName>
    </submittedName>
</protein>